<dbReference type="Pfam" id="PF13102">
    <property type="entry name" value="Phage_int_SAM_5"/>
    <property type="match status" value="1"/>
</dbReference>
<dbReference type="Gene3D" id="1.10.443.10">
    <property type="entry name" value="Intergrase catalytic core"/>
    <property type="match status" value="1"/>
</dbReference>
<proteinExistence type="predicted"/>
<dbReference type="Proteomes" id="UP001596405">
    <property type="component" value="Unassembled WGS sequence"/>
</dbReference>
<evidence type="ECO:0000313" key="5">
    <source>
        <dbReference type="Proteomes" id="UP001596405"/>
    </source>
</evidence>
<evidence type="ECO:0000256" key="1">
    <source>
        <dbReference type="ARBA" id="ARBA00023125"/>
    </source>
</evidence>
<dbReference type="InterPro" id="IPR010998">
    <property type="entry name" value="Integrase_recombinase_N"/>
</dbReference>
<feature type="domain" description="Tyr recombinase" evidence="3">
    <location>
        <begin position="220"/>
        <end position="417"/>
    </location>
</feature>
<reference evidence="5" key="1">
    <citation type="journal article" date="2019" name="Int. J. Syst. Evol. Microbiol.">
        <title>The Global Catalogue of Microorganisms (GCM) 10K type strain sequencing project: providing services to taxonomists for standard genome sequencing and annotation.</title>
        <authorList>
            <consortium name="The Broad Institute Genomics Platform"/>
            <consortium name="The Broad Institute Genome Sequencing Center for Infectious Disease"/>
            <person name="Wu L."/>
            <person name="Ma J."/>
        </authorList>
    </citation>
    <scope>NUCLEOTIDE SEQUENCE [LARGE SCALE GENOMIC DNA]</scope>
    <source>
        <strain evidence="5">CGMCC 4.7393</strain>
    </source>
</reference>
<evidence type="ECO:0000313" key="4">
    <source>
        <dbReference type="EMBL" id="MFC6998021.1"/>
    </source>
</evidence>
<name>A0ABW2DNS6_9BACT</name>
<dbReference type="EMBL" id="JBHSYQ010000004">
    <property type="protein sequence ID" value="MFC6998021.1"/>
    <property type="molecule type" value="Genomic_DNA"/>
</dbReference>
<evidence type="ECO:0000259" key="3">
    <source>
        <dbReference type="PROSITE" id="PS51898"/>
    </source>
</evidence>
<protein>
    <submittedName>
        <fullName evidence="4">Phage integrase SAM-like domain-containing protein</fullName>
    </submittedName>
</protein>
<accession>A0ABW2DNS6</accession>
<dbReference type="PROSITE" id="PS51898">
    <property type="entry name" value="TYR_RECOMBINASE"/>
    <property type="match status" value="1"/>
</dbReference>
<dbReference type="SUPFAM" id="SSF56349">
    <property type="entry name" value="DNA breaking-rejoining enzymes"/>
    <property type="match status" value="1"/>
</dbReference>
<organism evidence="4 5">
    <name type="scientific">Rufibacter roseus</name>
    <dbReference type="NCBI Taxonomy" id="1567108"/>
    <lineage>
        <taxon>Bacteria</taxon>
        <taxon>Pseudomonadati</taxon>
        <taxon>Bacteroidota</taxon>
        <taxon>Cytophagia</taxon>
        <taxon>Cytophagales</taxon>
        <taxon>Hymenobacteraceae</taxon>
        <taxon>Rufibacter</taxon>
    </lineage>
</organism>
<dbReference type="InterPro" id="IPR035386">
    <property type="entry name" value="Arm-DNA-bind_5"/>
</dbReference>
<dbReference type="InterPro" id="IPR011010">
    <property type="entry name" value="DNA_brk_join_enz"/>
</dbReference>
<keyword evidence="1" id="KW-0238">DNA-binding</keyword>
<evidence type="ECO:0000256" key="2">
    <source>
        <dbReference type="ARBA" id="ARBA00023172"/>
    </source>
</evidence>
<keyword evidence="2" id="KW-0233">DNA recombination</keyword>
<sequence>MEIKFYPKIEKEPDGSIKTNAKGMVSLQMVIHHNGERKKIGTGESVFLHLWDKEEERVDRKHHPDAAKINAKLNKLIVWAEEGEGKVRARDGYATVSQIAEYIKQQSKPWKYKEQAQGKQELKRDLESLYEHWKEVNKDYLTAESLRKYHQVVNQMTTHKPKVTIDDIDEAFMRKYAAALAKQKLKSGTVQKHYQFVKEMRALAGLPSKEKWLVHKTQYSPQLDLTADEFIKLINAWLPTEGLSRERDMWVLQAFLGLRPGDFAKVKPHHRKSVKIADHGEVQVMEIDQGKTMNPVQIPLPPLAVRIWDKYEGNFILPTQQERGRYIKKVATAAGLNRMYVRRDLIGGKVKETFIPVDKAISPYTARHTAASLVYEGSGGDDSLAGWLLGHAQHGIKGTTGVYAKDKAARVLPKILAAWEAILGDRVKWPG</sequence>
<comment type="caution">
    <text evidence="4">The sequence shown here is derived from an EMBL/GenBank/DDBJ whole genome shotgun (WGS) entry which is preliminary data.</text>
</comment>
<dbReference type="RefSeq" id="WP_066621780.1">
    <property type="nucleotide sequence ID" value="NZ_JBHSYQ010000004.1"/>
</dbReference>
<dbReference type="InterPro" id="IPR013762">
    <property type="entry name" value="Integrase-like_cat_sf"/>
</dbReference>
<dbReference type="Gene3D" id="1.10.150.130">
    <property type="match status" value="1"/>
</dbReference>
<dbReference type="InterPro" id="IPR025269">
    <property type="entry name" value="SAM-like_dom"/>
</dbReference>
<dbReference type="Pfam" id="PF17293">
    <property type="entry name" value="Arm-DNA-bind_5"/>
    <property type="match status" value="1"/>
</dbReference>
<gene>
    <name evidence="4" type="ORF">ACFQHR_10320</name>
</gene>
<dbReference type="InterPro" id="IPR002104">
    <property type="entry name" value="Integrase_catalytic"/>
</dbReference>
<keyword evidence="5" id="KW-1185">Reference proteome</keyword>